<dbReference type="EMBL" id="PVXL01000072">
    <property type="protein sequence ID" value="PRR69588.1"/>
    <property type="molecule type" value="Genomic_DNA"/>
</dbReference>
<organism evidence="1 2">
    <name type="scientific">Neomoorella stamsii</name>
    <dbReference type="NCBI Taxonomy" id="1266720"/>
    <lineage>
        <taxon>Bacteria</taxon>
        <taxon>Bacillati</taxon>
        <taxon>Bacillota</taxon>
        <taxon>Clostridia</taxon>
        <taxon>Neomoorellales</taxon>
        <taxon>Neomoorellaceae</taxon>
        <taxon>Neomoorella</taxon>
    </lineage>
</organism>
<name>A0A9X7P4Z6_9FIRM</name>
<gene>
    <name evidence="1" type="ORF">MOST_30100</name>
</gene>
<dbReference type="RefSeq" id="WP_157049485.1">
    <property type="nucleotide sequence ID" value="NZ_PVXL01000072.1"/>
</dbReference>
<accession>A0A9X7P4Z6</accession>
<evidence type="ECO:0000313" key="2">
    <source>
        <dbReference type="Proteomes" id="UP000239430"/>
    </source>
</evidence>
<comment type="caution">
    <text evidence="1">The sequence shown here is derived from an EMBL/GenBank/DDBJ whole genome shotgun (WGS) entry which is preliminary data.</text>
</comment>
<protein>
    <submittedName>
        <fullName evidence="1">Uncharacterized protein</fullName>
    </submittedName>
</protein>
<reference evidence="1 2" key="1">
    <citation type="submission" date="2018-03" db="EMBL/GenBank/DDBJ databases">
        <title>Genome sequence of Moorella stamsii DSM 26217.</title>
        <authorList>
            <person name="Poehlein A."/>
            <person name="Daniel R."/>
        </authorList>
    </citation>
    <scope>NUCLEOTIDE SEQUENCE [LARGE SCALE GENOMIC DNA]</scope>
    <source>
        <strain evidence="2">DSM 26217</strain>
    </source>
</reference>
<proteinExistence type="predicted"/>
<evidence type="ECO:0000313" key="1">
    <source>
        <dbReference type="EMBL" id="PRR69588.1"/>
    </source>
</evidence>
<dbReference type="AlphaFoldDB" id="A0A9X7P4Z6"/>
<dbReference type="Proteomes" id="UP000239430">
    <property type="component" value="Unassembled WGS sequence"/>
</dbReference>
<keyword evidence="2" id="KW-1185">Reference proteome</keyword>
<sequence length="53" mass="5887">MSAKNIEERLLALEKEVAELKEQVSVQPEKVVEELAKSLRNVLGGLLPNVDKT</sequence>